<organism evidence="2 3">
    <name type="scientific">Naasia aerilata</name>
    <dbReference type="NCBI Taxonomy" id="1162966"/>
    <lineage>
        <taxon>Bacteria</taxon>
        <taxon>Bacillati</taxon>
        <taxon>Actinomycetota</taxon>
        <taxon>Actinomycetes</taxon>
        <taxon>Micrococcales</taxon>
        <taxon>Microbacteriaceae</taxon>
        <taxon>Naasia</taxon>
    </lineage>
</organism>
<feature type="transmembrane region" description="Helical" evidence="1">
    <location>
        <begin position="7"/>
        <end position="27"/>
    </location>
</feature>
<keyword evidence="3" id="KW-1185">Reference proteome</keyword>
<feature type="transmembrane region" description="Helical" evidence="1">
    <location>
        <begin position="68"/>
        <end position="87"/>
    </location>
</feature>
<evidence type="ECO:0000256" key="1">
    <source>
        <dbReference type="SAM" id="Phobius"/>
    </source>
</evidence>
<keyword evidence="1" id="KW-1133">Transmembrane helix</keyword>
<name>A0ABM8GDL2_9MICO</name>
<feature type="transmembrane region" description="Helical" evidence="1">
    <location>
        <begin position="33"/>
        <end position="56"/>
    </location>
</feature>
<evidence type="ECO:0000313" key="3">
    <source>
        <dbReference type="Proteomes" id="UP001321498"/>
    </source>
</evidence>
<evidence type="ECO:0008006" key="4">
    <source>
        <dbReference type="Google" id="ProtNLM"/>
    </source>
</evidence>
<gene>
    <name evidence="2" type="ORF">GCM10025866_22660</name>
</gene>
<sequence length="160" mass="17182">MRKAFFYWQFAAVVVLPVWILVGWTVWGRAGEFVSVAIAAPFLVLALLGVAGVSYARKSARTTRTASWLDVAVAGAWHLAVIAAGFFGPATGAFAALSVALGIAAFASVTWQLVQETRKRVRRVFENIQRGAVPYGTPPAKPAPLDAGEYLVIRPSDPPR</sequence>
<proteinExistence type="predicted"/>
<accession>A0ABM8GDL2</accession>
<dbReference type="Proteomes" id="UP001321498">
    <property type="component" value="Chromosome"/>
</dbReference>
<dbReference type="EMBL" id="AP027731">
    <property type="protein sequence ID" value="BDZ46357.1"/>
    <property type="molecule type" value="Genomic_DNA"/>
</dbReference>
<keyword evidence="1" id="KW-0472">Membrane</keyword>
<protein>
    <recommendedName>
        <fullName evidence="4">MFS transporter</fullName>
    </recommendedName>
</protein>
<keyword evidence="1" id="KW-0812">Transmembrane</keyword>
<feature type="transmembrane region" description="Helical" evidence="1">
    <location>
        <begin position="93"/>
        <end position="114"/>
    </location>
</feature>
<reference evidence="3" key="1">
    <citation type="journal article" date="2019" name="Int. J. Syst. Evol. Microbiol.">
        <title>The Global Catalogue of Microorganisms (GCM) 10K type strain sequencing project: providing services to taxonomists for standard genome sequencing and annotation.</title>
        <authorList>
            <consortium name="The Broad Institute Genomics Platform"/>
            <consortium name="The Broad Institute Genome Sequencing Center for Infectious Disease"/>
            <person name="Wu L."/>
            <person name="Ma J."/>
        </authorList>
    </citation>
    <scope>NUCLEOTIDE SEQUENCE [LARGE SCALE GENOMIC DNA]</scope>
    <source>
        <strain evidence="3">NBRC 108725</strain>
    </source>
</reference>
<evidence type="ECO:0000313" key="2">
    <source>
        <dbReference type="EMBL" id="BDZ46357.1"/>
    </source>
</evidence>